<dbReference type="Gene3D" id="1.20.120.450">
    <property type="entry name" value="dinb family like domain"/>
    <property type="match status" value="1"/>
</dbReference>
<dbReference type="Proteomes" id="UP000439752">
    <property type="component" value="Unassembled WGS sequence"/>
</dbReference>
<keyword evidence="2" id="KW-1185">Reference proteome</keyword>
<dbReference type="EMBL" id="CABWKQ010000056">
    <property type="protein sequence ID" value="VWX38635.1"/>
    <property type="molecule type" value="Genomic_DNA"/>
</dbReference>
<dbReference type="RefSeq" id="WP_159172505.1">
    <property type="nucleotide sequence ID" value="NZ_LR732308.1"/>
</dbReference>
<evidence type="ECO:0000313" key="1">
    <source>
        <dbReference type="EMBL" id="VWX38635.1"/>
    </source>
</evidence>
<organism evidence="1 2">
    <name type="scientific">Exiguobacterium oxidotolerans</name>
    <dbReference type="NCBI Taxonomy" id="223958"/>
    <lineage>
        <taxon>Bacteria</taxon>
        <taxon>Bacillati</taxon>
        <taxon>Bacillota</taxon>
        <taxon>Bacilli</taxon>
        <taxon>Bacillales</taxon>
        <taxon>Bacillales Family XII. Incertae Sedis</taxon>
        <taxon>Exiguobacterium</taxon>
    </lineage>
</organism>
<dbReference type="InterPro" id="IPR011466">
    <property type="entry name" value="DUF1572"/>
</dbReference>
<protein>
    <recommendedName>
        <fullName evidence="3">DUF1572 domain-containing protein</fullName>
    </recommendedName>
</protein>
<reference evidence="1 2" key="1">
    <citation type="submission" date="2019-10" db="EMBL/GenBank/DDBJ databases">
        <authorList>
            <person name="Karimi E."/>
        </authorList>
    </citation>
    <scope>NUCLEOTIDE SEQUENCE [LARGE SCALE GENOMIC DNA]</scope>
    <source>
        <strain evidence="1">Exiguobacterium sp. 9Y</strain>
    </source>
</reference>
<name>A0A653IHL2_9BACL</name>
<accession>A0A653IHL2</accession>
<proteinExistence type="predicted"/>
<gene>
    <name evidence="1" type="ORF">EXIGUO9Y_60008</name>
</gene>
<dbReference type="AlphaFoldDB" id="A0A653IHL2"/>
<dbReference type="SUPFAM" id="SSF109854">
    <property type="entry name" value="DinB/YfiT-like putative metalloenzymes"/>
    <property type="match status" value="1"/>
</dbReference>
<dbReference type="InterPro" id="IPR034660">
    <property type="entry name" value="DinB/YfiT-like"/>
</dbReference>
<dbReference type="Pfam" id="PF07609">
    <property type="entry name" value="DUF1572"/>
    <property type="match status" value="1"/>
</dbReference>
<sequence length="167" mass="19132">MAIEEVYLTAIQARFRAVREPAEQALGWLTEEQFHQTLAPDTNSVALLIQHMTNNMTSRWTDFLTTDGEKPDRNRDAEFVDQGHDKATLLKLWHDGWQLVESALASLTPDDLKRTVLIRGEPHLVVDAIERQLAHYAYHTGQLIFLMKVLLGPDFKPLTIPLPHQRN</sequence>
<evidence type="ECO:0000313" key="2">
    <source>
        <dbReference type="Proteomes" id="UP000439752"/>
    </source>
</evidence>
<evidence type="ECO:0008006" key="3">
    <source>
        <dbReference type="Google" id="ProtNLM"/>
    </source>
</evidence>